<dbReference type="PROSITE" id="PS51197">
    <property type="entry name" value="HTH_RRF2_2"/>
    <property type="match status" value="1"/>
</dbReference>
<protein>
    <recommendedName>
        <fullName evidence="3">HTH-type transcriptional regulator NsrR</fullName>
    </recommendedName>
</protein>
<dbReference type="Gene3D" id="1.10.10.10">
    <property type="entry name" value="Winged helix-like DNA-binding domain superfamily/Winged helix DNA-binding domain"/>
    <property type="match status" value="1"/>
</dbReference>
<gene>
    <name evidence="4" type="primary">nsrR</name>
    <name evidence="4" type="ORF">CLTHE_03840</name>
</gene>
<dbReference type="PANTHER" id="PTHR33221">
    <property type="entry name" value="WINGED HELIX-TURN-HELIX TRANSCRIPTIONAL REGULATOR, RRF2 FAMILY"/>
    <property type="match status" value="1"/>
</dbReference>
<evidence type="ECO:0000256" key="1">
    <source>
        <dbReference type="ARBA" id="ARBA00023125"/>
    </source>
</evidence>
<evidence type="ECO:0000256" key="2">
    <source>
        <dbReference type="ARBA" id="ARBA00034078"/>
    </source>
</evidence>
<dbReference type="InterPro" id="IPR036390">
    <property type="entry name" value="WH_DNA-bd_sf"/>
</dbReference>
<proteinExistence type="predicted"/>
<dbReference type="GO" id="GO:0003700">
    <property type="term" value="F:DNA-binding transcription factor activity"/>
    <property type="evidence" value="ECO:0007669"/>
    <property type="project" value="TreeGrafter"/>
</dbReference>
<comment type="caution">
    <text evidence="4">The sequence shown here is derived from an EMBL/GenBank/DDBJ whole genome shotgun (WGS) entry which is preliminary data.</text>
</comment>
<dbReference type="NCBIfam" id="TIGR00738">
    <property type="entry name" value="rrf2_super"/>
    <property type="match status" value="1"/>
</dbReference>
<dbReference type="AlphaFoldDB" id="A0A1V4SYA6"/>
<accession>A0A1V4SYA6</accession>
<dbReference type="OrthoDB" id="9808360at2"/>
<dbReference type="GO" id="GO:0003677">
    <property type="term" value="F:DNA binding"/>
    <property type="evidence" value="ECO:0007669"/>
    <property type="project" value="UniProtKB-KW"/>
</dbReference>
<dbReference type="InterPro" id="IPR036388">
    <property type="entry name" value="WH-like_DNA-bd_sf"/>
</dbReference>
<reference evidence="4 5" key="1">
    <citation type="submission" date="2016-02" db="EMBL/GenBank/DDBJ databases">
        <title>Genome sequence of Clostridium thermobutyricum DSM 4928.</title>
        <authorList>
            <person name="Poehlein A."/>
            <person name="Daniel R."/>
        </authorList>
    </citation>
    <scope>NUCLEOTIDE SEQUENCE [LARGE SCALE GENOMIC DNA]</scope>
    <source>
        <strain evidence="4 5">DSM 4928</strain>
    </source>
</reference>
<evidence type="ECO:0000256" key="3">
    <source>
        <dbReference type="ARBA" id="ARBA00040173"/>
    </source>
</evidence>
<comment type="cofactor">
    <cofactor evidence="2">
        <name>[2Fe-2S] cluster</name>
        <dbReference type="ChEBI" id="CHEBI:190135"/>
    </cofactor>
</comment>
<organism evidence="4 5">
    <name type="scientific">Clostridium thermobutyricum DSM 4928</name>
    <dbReference type="NCBI Taxonomy" id="1121339"/>
    <lineage>
        <taxon>Bacteria</taxon>
        <taxon>Bacillati</taxon>
        <taxon>Bacillota</taxon>
        <taxon>Clostridia</taxon>
        <taxon>Eubacteriales</taxon>
        <taxon>Clostridiaceae</taxon>
        <taxon>Clostridium</taxon>
    </lineage>
</organism>
<name>A0A1V4SYA6_9CLOT</name>
<dbReference type="PANTHER" id="PTHR33221:SF4">
    <property type="entry name" value="HTH-TYPE TRANSCRIPTIONAL REPRESSOR NSRR"/>
    <property type="match status" value="1"/>
</dbReference>
<dbReference type="GO" id="GO:0005829">
    <property type="term" value="C:cytosol"/>
    <property type="evidence" value="ECO:0007669"/>
    <property type="project" value="TreeGrafter"/>
</dbReference>
<sequence>MQLSKFSDYALRSLMFLALNNEKLCNIEEMATNLEISEHHLKKIINKLAKTDYIISIKGRNGGVKLGKSPSEINLGDILKITEENLNIVQCFKNNDCCPYFSENCKLKGIINSSLSHFFDEFSKYTLADII</sequence>
<evidence type="ECO:0000313" key="4">
    <source>
        <dbReference type="EMBL" id="OPX49905.1"/>
    </source>
</evidence>
<dbReference type="EMBL" id="LTAY01000020">
    <property type="protein sequence ID" value="OPX49905.1"/>
    <property type="molecule type" value="Genomic_DNA"/>
</dbReference>
<dbReference type="Pfam" id="PF02082">
    <property type="entry name" value="Rrf2"/>
    <property type="match status" value="1"/>
</dbReference>
<dbReference type="SUPFAM" id="SSF46785">
    <property type="entry name" value="Winged helix' DNA-binding domain"/>
    <property type="match status" value="1"/>
</dbReference>
<evidence type="ECO:0000313" key="5">
    <source>
        <dbReference type="Proteomes" id="UP000191448"/>
    </source>
</evidence>
<dbReference type="RefSeq" id="WP_080021758.1">
    <property type="nucleotide sequence ID" value="NZ_LTAY01000020.1"/>
</dbReference>
<dbReference type="InterPro" id="IPR000944">
    <property type="entry name" value="Tscrpt_reg_Rrf2"/>
</dbReference>
<dbReference type="Proteomes" id="UP000191448">
    <property type="component" value="Unassembled WGS sequence"/>
</dbReference>
<keyword evidence="1" id="KW-0238">DNA-binding</keyword>